<dbReference type="EMBL" id="JAMPKM010000021">
    <property type="protein sequence ID" value="MEP0820144.1"/>
    <property type="molecule type" value="Genomic_DNA"/>
</dbReference>
<evidence type="ECO:0000313" key="1">
    <source>
        <dbReference type="EMBL" id="MEP0820144.1"/>
    </source>
</evidence>
<comment type="caution">
    <text evidence="1">The sequence shown here is derived from an EMBL/GenBank/DDBJ whole genome shotgun (WGS) entry which is preliminary data.</text>
</comment>
<protein>
    <submittedName>
        <fullName evidence="1">DUF3037 domain-containing protein</fullName>
    </submittedName>
</protein>
<evidence type="ECO:0000313" key="2">
    <source>
        <dbReference type="Proteomes" id="UP001464891"/>
    </source>
</evidence>
<dbReference type="InterPro" id="IPR021398">
    <property type="entry name" value="DUF3037"/>
</dbReference>
<organism evidence="1 2">
    <name type="scientific">Trichocoleus desertorum GB2-A4</name>
    <dbReference type="NCBI Taxonomy" id="2933944"/>
    <lineage>
        <taxon>Bacteria</taxon>
        <taxon>Bacillati</taxon>
        <taxon>Cyanobacteriota</taxon>
        <taxon>Cyanophyceae</taxon>
        <taxon>Leptolyngbyales</taxon>
        <taxon>Trichocoleusaceae</taxon>
        <taxon>Trichocoleus</taxon>
    </lineage>
</organism>
<name>A0ABV0JEQ3_9CYAN</name>
<keyword evidence="2" id="KW-1185">Reference proteome</keyword>
<accession>A0ABV0JEQ3</accession>
<reference evidence="1 2" key="1">
    <citation type="submission" date="2022-04" db="EMBL/GenBank/DDBJ databases">
        <title>Positive selection, recombination, and allopatry shape intraspecific diversity of widespread and dominant cyanobacteria.</title>
        <authorList>
            <person name="Wei J."/>
            <person name="Shu W."/>
            <person name="Hu C."/>
        </authorList>
    </citation>
    <scope>NUCLEOTIDE SEQUENCE [LARGE SCALE GENOMIC DNA]</scope>
    <source>
        <strain evidence="1 2">GB2-A4</strain>
    </source>
</reference>
<dbReference type="Pfam" id="PF11236">
    <property type="entry name" value="DUF3037"/>
    <property type="match status" value="1"/>
</dbReference>
<dbReference type="RefSeq" id="WP_190442136.1">
    <property type="nucleotide sequence ID" value="NZ_JAMPKM010000021.1"/>
</dbReference>
<sequence>MPNLLAYDYAIIRVVPRVEREEFVNVGVVVSCASRKFLEAHIELDEQRLIALDRNLDVEIIRDYLAAVALICVGGEPAGPIGRLPQRDRFHWIVAPRSTVIQTSRVHTGLCSSLPHVIEHLLDTMVRPCKQNKTTVTHTA</sequence>
<dbReference type="Proteomes" id="UP001464891">
    <property type="component" value="Unassembled WGS sequence"/>
</dbReference>
<proteinExistence type="predicted"/>
<gene>
    <name evidence="1" type="ORF">NC998_23855</name>
</gene>